<reference evidence="2 3" key="2">
    <citation type="submission" date="2024-07" db="EMBL/GenBank/DDBJ databases">
        <authorList>
            <person name="Akdeniz Z."/>
        </authorList>
    </citation>
    <scope>NUCLEOTIDE SEQUENCE [LARGE SCALE GENOMIC DNA]</scope>
</reference>
<protein>
    <submittedName>
        <fullName evidence="1">Uncharacterized protein</fullName>
    </submittedName>
</protein>
<dbReference type="EMBL" id="CATOUU010001181">
    <property type="protein sequence ID" value="CAI9977924.1"/>
    <property type="molecule type" value="Genomic_DNA"/>
</dbReference>
<evidence type="ECO:0000313" key="1">
    <source>
        <dbReference type="EMBL" id="CAI9977924.1"/>
    </source>
</evidence>
<name>A0AA86RG72_9EUKA</name>
<gene>
    <name evidence="2" type="ORF">HINF_LOCUS63419</name>
    <name evidence="1" type="ORF">HINF_LOCUS65569</name>
</gene>
<accession>A0AA86RG72</accession>
<dbReference type="AlphaFoldDB" id="A0AA86RG72"/>
<proteinExistence type="predicted"/>
<reference evidence="1" key="1">
    <citation type="submission" date="2023-06" db="EMBL/GenBank/DDBJ databases">
        <authorList>
            <person name="Kurt Z."/>
        </authorList>
    </citation>
    <scope>NUCLEOTIDE SEQUENCE</scope>
</reference>
<comment type="caution">
    <text evidence="1">The sequence shown here is derived from an EMBL/GenBank/DDBJ whole genome shotgun (WGS) entry which is preliminary data.</text>
</comment>
<evidence type="ECO:0000313" key="3">
    <source>
        <dbReference type="Proteomes" id="UP001642409"/>
    </source>
</evidence>
<keyword evidence="3" id="KW-1185">Reference proteome</keyword>
<dbReference type="Proteomes" id="UP001642409">
    <property type="component" value="Unassembled WGS sequence"/>
</dbReference>
<evidence type="ECO:0000313" key="2">
    <source>
        <dbReference type="EMBL" id="CAL6086965.1"/>
    </source>
</evidence>
<organism evidence="1">
    <name type="scientific">Hexamita inflata</name>
    <dbReference type="NCBI Taxonomy" id="28002"/>
    <lineage>
        <taxon>Eukaryota</taxon>
        <taxon>Metamonada</taxon>
        <taxon>Diplomonadida</taxon>
        <taxon>Hexamitidae</taxon>
        <taxon>Hexamitinae</taxon>
        <taxon>Hexamita</taxon>
    </lineage>
</organism>
<sequence length="854" mass="93396">MFSLKTFAVFGFSDNSHVIDGGLINVSLNINVSQAALICMQCQLSISNSQLVFIASGHVMSAVALQVHQEIQLLNTSVQYRFQSLQAAGFVSIISESIYISLVNVKMNGYNSEQSQNSGYFVSKLAVSTLLNIDNLQVCANEDKAVGSGIDNLQLNGAILSSCQSSCYSGSLYSYGICVQQLQHGEMIDNTFVCIYPFEFDCQIAQCVCRNWYILNISYCIPIVISITNLDTTMHDINSQTNMVIEQQKQYLEQMINGNISLIDQYLDNNVSILNALISQELADVEYNLNNNVSMIQSYLKNNISDVQTMIASNRSIVESQVANNISQLQDKIYFNITDLNNTVQLEIQQVNQSTTQIASDLLDLKSNVQQIVVDQNINNFNQQTQLSALNSDVQSLQSSQLQLQSDLIYSNSSLNTQIQNLNTQASHIDAKVIALASQTTNQYNQQQTELSNLDYNLVHNISTLNSTIQVQVQVLNTADYTLSSSLSALQSQFSSFTSTSTLNNTNQQNQIDSLQSTVSTQQSQLQLQSSDILQVNLTITFQLNTLQSSIIPFTSQVNNLDSHYSANYNNQQLTVSSFQTLDSSTIKYFNQLQVNFNNIVSTTNTLLQAEIQARINGDSFLQVQLNSIFAGVLNNKNLYLTTNSSVSSLANNTFINANQTYATKEEMNRYLCLKKPSHDYVGGICVLMCGSGATAVGEVCVCTNSSLVYTGGMCQSVCGAGAILQSGICVCTNSSLNYTSGSCQLLCGSGATAQAGICVCTNSSLVYTGGICQLVCGSCAVLYSGVCTCTNSTLSYSDGICQLICGGDAVLQSGVCKCPIQYRYDYDAQECIDICVTNVLSRLFKKYNCKIQQ</sequence>
<dbReference type="EMBL" id="CAXDID020000397">
    <property type="protein sequence ID" value="CAL6086965.1"/>
    <property type="molecule type" value="Genomic_DNA"/>
</dbReference>